<dbReference type="PANTHER" id="PTHR24177:SF356">
    <property type="entry name" value="ANKYRIN REPEAT PLANT-LIKE PROTEIN"/>
    <property type="match status" value="1"/>
</dbReference>
<reference evidence="2" key="2">
    <citation type="submission" date="2023-06" db="EMBL/GenBank/DDBJ databases">
        <authorList>
            <person name="Swenson N.G."/>
            <person name="Wegrzyn J.L."/>
            <person name="Mcevoy S.L."/>
        </authorList>
    </citation>
    <scope>NUCLEOTIDE SEQUENCE</scope>
    <source>
        <strain evidence="2">NS2018</strain>
        <tissue evidence="2">Leaf</tissue>
    </source>
</reference>
<dbReference type="SMART" id="SM00248">
    <property type="entry name" value="ANK"/>
    <property type="match status" value="6"/>
</dbReference>
<dbReference type="InterPro" id="IPR026961">
    <property type="entry name" value="PGG_dom"/>
</dbReference>
<evidence type="ECO:0000313" key="3">
    <source>
        <dbReference type="Proteomes" id="UP001168877"/>
    </source>
</evidence>
<reference evidence="2" key="1">
    <citation type="journal article" date="2022" name="Plant J.">
        <title>Strategies of tolerance reflected in two North American maple genomes.</title>
        <authorList>
            <person name="McEvoy S.L."/>
            <person name="Sezen U.U."/>
            <person name="Trouern-Trend A."/>
            <person name="McMahon S.M."/>
            <person name="Schaberg P.G."/>
            <person name="Yang J."/>
            <person name="Wegrzyn J.L."/>
            <person name="Swenson N.G."/>
        </authorList>
    </citation>
    <scope>NUCLEOTIDE SEQUENCE</scope>
    <source>
        <strain evidence="2">NS2018</strain>
    </source>
</reference>
<dbReference type="InterPro" id="IPR036770">
    <property type="entry name" value="Ankyrin_rpt-contain_sf"/>
</dbReference>
<dbReference type="AlphaFoldDB" id="A0AA39SYA6"/>
<proteinExistence type="predicted"/>
<dbReference type="InterPro" id="IPR002110">
    <property type="entry name" value="Ankyrin_rpt"/>
</dbReference>
<dbReference type="EMBL" id="JAUESC010000001">
    <property type="protein sequence ID" value="KAK0607411.1"/>
    <property type="molecule type" value="Genomic_DNA"/>
</dbReference>
<dbReference type="SUPFAM" id="SSF48403">
    <property type="entry name" value="Ankyrin repeat"/>
    <property type="match status" value="2"/>
</dbReference>
<dbReference type="Pfam" id="PF13962">
    <property type="entry name" value="PGG"/>
    <property type="match status" value="1"/>
</dbReference>
<name>A0AA39SYA6_ACESA</name>
<dbReference type="PANTHER" id="PTHR24177">
    <property type="entry name" value="CASKIN"/>
    <property type="match status" value="1"/>
</dbReference>
<dbReference type="Gene3D" id="1.25.40.20">
    <property type="entry name" value="Ankyrin repeat-containing domain"/>
    <property type="match status" value="2"/>
</dbReference>
<accession>A0AA39SYA6</accession>
<dbReference type="GO" id="GO:0016020">
    <property type="term" value="C:membrane"/>
    <property type="evidence" value="ECO:0007669"/>
    <property type="project" value="TreeGrafter"/>
</dbReference>
<keyword evidence="3" id="KW-1185">Reference proteome</keyword>
<dbReference type="Proteomes" id="UP001168877">
    <property type="component" value="Unassembled WGS sequence"/>
</dbReference>
<dbReference type="Pfam" id="PF12796">
    <property type="entry name" value="Ank_2"/>
    <property type="match status" value="1"/>
</dbReference>
<sequence length="510" mass="57251">MKLVGNQESMSTPALQLLLNRLWNEAKQNFMRIKDQITKPSNLLFDAARLGNFRFLDELIRSYPNLVHELDEKRRTIFHVAILHRQISVFNLITMIGYHKEIIAAYADEDGNSMLHLAAKYSNQSPESGLSSAALEMQNELIIFQDVEKLMQPSLREARNADGLTPQELFAKEHTHLQQSGALWMNNTANSCSLVATLIATVVFAATFTVPGGTDGRTGTPLLLKKTLFRVFSISDAIALSSSSFSILMFLSILTSAEDGDWEKAKRLIEEDPSMVRTAILWKYQTALHITTKTEQTEFVLEIIEHMNEQDLTLQDLKGDTAFCLAVATGNIQLVRVMLDRNPNLATLRGSWNMRPLYMAVLLGKIDMAKFLYHHTTVDLTPEERTQKDNSVSSQNRNTLLRKAAQNGDWKEATSLLDDDPSIAVAVSIRLVKRRLLSNKQEIKNGAECRFRGWIRILEAQTAIEMAEIDNNDASLSEVSLDQNNDSIKIEIEAHTSIKIEENDAGASSS</sequence>
<organism evidence="2 3">
    <name type="scientific">Acer saccharum</name>
    <name type="common">Sugar maple</name>
    <dbReference type="NCBI Taxonomy" id="4024"/>
    <lineage>
        <taxon>Eukaryota</taxon>
        <taxon>Viridiplantae</taxon>
        <taxon>Streptophyta</taxon>
        <taxon>Embryophyta</taxon>
        <taxon>Tracheophyta</taxon>
        <taxon>Spermatophyta</taxon>
        <taxon>Magnoliopsida</taxon>
        <taxon>eudicotyledons</taxon>
        <taxon>Gunneridae</taxon>
        <taxon>Pentapetalae</taxon>
        <taxon>rosids</taxon>
        <taxon>malvids</taxon>
        <taxon>Sapindales</taxon>
        <taxon>Sapindaceae</taxon>
        <taxon>Hippocastanoideae</taxon>
        <taxon>Acereae</taxon>
        <taxon>Acer</taxon>
    </lineage>
</organism>
<comment type="caution">
    <text evidence="2">The sequence shown here is derived from an EMBL/GenBank/DDBJ whole genome shotgun (WGS) entry which is preliminary data.</text>
</comment>
<evidence type="ECO:0000259" key="1">
    <source>
        <dbReference type="Pfam" id="PF13962"/>
    </source>
</evidence>
<evidence type="ECO:0000313" key="2">
    <source>
        <dbReference type="EMBL" id="KAK0607411.1"/>
    </source>
</evidence>
<protein>
    <recommendedName>
        <fullName evidence="1">PGG domain-containing protein</fullName>
    </recommendedName>
</protein>
<feature type="domain" description="PGG" evidence="1">
    <location>
        <begin position="184"/>
        <end position="258"/>
    </location>
</feature>
<gene>
    <name evidence="2" type="ORF">LWI29_014495</name>
</gene>